<dbReference type="CDD" id="cd06257">
    <property type="entry name" value="DnaJ"/>
    <property type="match status" value="1"/>
</dbReference>
<evidence type="ECO:0000313" key="2">
    <source>
        <dbReference type="EMBL" id="KAJ8562207.1"/>
    </source>
</evidence>
<reference evidence="3" key="1">
    <citation type="journal article" date="2023" name="Proc. Natl. Acad. Sci. U.S.A.">
        <title>Genomic and structural basis for evolution of tropane alkaloid biosynthesis.</title>
        <authorList>
            <person name="Wanga Y.-J."/>
            <person name="Taina T."/>
            <person name="Yua J.-Y."/>
            <person name="Lia J."/>
            <person name="Xua B."/>
            <person name="Chenc J."/>
            <person name="D'Auriad J.C."/>
            <person name="Huanga J.-P."/>
            <person name="Huanga S.-X."/>
        </authorList>
    </citation>
    <scope>NUCLEOTIDE SEQUENCE [LARGE SCALE GENOMIC DNA]</scope>
    <source>
        <strain evidence="3">cv. KIB-2019</strain>
    </source>
</reference>
<dbReference type="InterPro" id="IPR012677">
    <property type="entry name" value="Nucleotide-bd_a/b_plait_sf"/>
</dbReference>
<dbReference type="Gene3D" id="3.30.420.10">
    <property type="entry name" value="Ribonuclease H-like superfamily/Ribonuclease H"/>
    <property type="match status" value="1"/>
</dbReference>
<dbReference type="SUPFAM" id="SSF46565">
    <property type="entry name" value="Chaperone J-domain"/>
    <property type="match status" value="1"/>
</dbReference>
<dbReference type="InterPro" id="IPR001623">
    <property type="entry name" value="DnaJ_domain"/>
</dbReference>
<dbReference type="Gene3D" id="3.30.70.330">
    <property type="match status" value="1"/>
</dbReference>
<dbReference type="CDD" id="cd06222">
    <property type="entry name" value="RNase_H_like"/>
    <property type="match status" value="1"/>
</dbReference>
<name>A0A9Q1MQ44_9SOLA</name>
<dbReference type="EMBL" id="JAJAGQ010000005">
    <property type="protein sequence ID" value="KAJ8562207.1"/>
    <property type="molecule type" value="Genomic_DNA"/>
</dbReference>
<dbReference type="InterPro" id="IPR036397">
    <property type="entry name" value="RNaseH_sf"/>
</dbReference>
<dbReference type="Pfam" id="PF00226">
    <property type="entry name" value="DnaJ"/>
    <property type="match status" value="1"/>
</dbReference>
<dbReference type="InterPro" id="IPR034254">
    <property type="entry name" value="DNAJC17_RRM"/>
</dbReference>
<feature type="domain" description="J" evidence="1">
    <location>
        <begin position="87"/>
        <end position="157"/>
    </location>
</feature>
<dbReference type="Proteomes" id="UP001152561">
    <property type="component" value="Unassembled WGS sequence"/>
</dbReference>
<organism evidence="2 3">
    <name type="scientific">Anisodus acutangulus</name>
    <dbReference type="NCBI Taxonomy" id="402998"/>
    <lineage>
        <taxon>Eukaryota</taxon>
        <taxon>Viridiplantae</taxon>
        <taxon>Streptophyta</taxon>
        <taxon>Embryophyta</taxon>
        <taxon>Tracheophyta</taxon>
        <taxon>Spermatophyta</taxon>
        <taxon>Magnoliopsida</taxon>
        <taxon>eudicotyledons</taxon>
        <taxon>Gunneridae</taxon>
        <taxon>Pentapetalae</taxon>
        <taxon>asterids</taxon>
        <taxon>lamiids</taxon>
        <taxon>Solanales</taxon>
        <taxon>Solanaceae</taxon>
        <taxon>Solanoideae</taxon>
        <taxon>Hyoscyameae</taxon>
        <taxon>Anisodus</taxon>
    </lineage>
</organism>
<sequence>MAIQLAAENCVHKGFTNVVIETDSTIARLIMIQEVSAPWAVDTIVRKIITLLRDKEIRFSHVYREGNVVADREISGTFEEFHQLPAQARKLINVDKAQIPSFRVRNDISKAYQKKALELHPDKRPHDPNAHLNFQKLKTSYNILKDEKHRKLFDDLLRVQRQSQQDSKHRTMMSEIARKLKEEIARTRAKKQTSAKEILTSLDKQKVFKVSWKKTGEDDTSQRLRELFSKSGEVEHVIKSSKKGSALVVMSSKDAAKASCRNLSNILLVVPLQPFQPPTRSLSFSMIIISFMIM</sequence>
<dbReference type="InterPro" id="IPR002156">
    <property type="entry name" value="RNaseH_domain"/>
</dbReference>
<dbReference type="CDD" id="cd12429">
    <property type="entry name" value="RRM_DNAJC17"/>
    <property type="match status" value="1"/>
</dbReference>
<gene>
    <name evidence="2" type="ORF">K7X08_011498</name>
</gene>
<dbReference type="PANTHER" id="PTHR45098:SF1">
    <property type="entry name" value="DNAJ DOMAIN CONTAINING PROTEIN, EXPRESSED"/>
    <property type="match status" value="1"/>
</dbReference>
<dbReference type="OrthoDB" id="10250354at2759"/>
<dbReference type="Gene3D" id="1.10.287.110">
    <property type="entry name" value="DnaJ domain"/>
    <property type="match status" value="1"/>
</dbReference>
<accession>A0A9Q1MQ44</accession>
<dbReference type="GO" id="GO:0003676">
    <property type="term" value="F:nucleic acid binding"/>
    <property type="evidence" value="ECO:0007669"/>
    <property type="project" value="InterPro"/>
</dbReference>
<dbReference type="PANTHER" id="PTHR45098">
    <property type="entry name" value="DNAJ DOMAIN CONTAINING PROTEIN, EXPRESSED"/>
    <property type="match status" value="1"/>
</dbReference>
<dbReference type="InterPro" id="IPR036869">
    <property type="entry name" value="J_dom_sf"/>
</dbReference>
<dbReference type="InterPro" id="IPR044730">
    <property type="entry name" value="RNase_H-like_dom_plant"/>
</dbReference>
<dbReference type="GO" id="GO:0004523">
    <property type="term" value="F:RNA-DNA hybrid ribonuclease activity"/>
    <property type="evidence" value="ECO:0007669"/>
    <property type="project" value="InterPro"/>
</dbReference>
<dbReference type="SMART" id="SM00271">
    <property type="entry name" value="DnaJ"/>
    <property type="match status" value="1"/>
</dbReference>
<dbReference type="AlphaFoldDB" id="A0A9Q1MQ44"/>
<proteinExistence type="predicted"/>
<dbReference type="PROSITE" id="PS00636">
    <property type="entry name" value="DNAJ_1"/>
    <property type="match status" value="1"/>
</dbReference>
<dbReference type="InterPro" id="IPR018253">
    <property type="entry name" value="DnaJ_domain_CS"/>
</dbReference>
<dbReference type="SUPFAM" id="SSF54928">
    <property type="entry name" value="RNA-binding domain, RBD"/>
    <property type="match status" value="1"/>
</dbReference>
<dbReference type="InterPro" id="IPR035979">
    <property type="entry name" value="RBD_domain_sf"/>
</dbReference>
<keyword evidence="3" id="KW-1185">Reference proteome</keyword>
<evidence type="ECO:0000313" key="3">
    <source>
        <dbReference type="Proteomes" id="UP001152561"/>
    </source>
</evidence>
<dbReference type="InterPro" id="IPR012337">
    <property type="entry name" value="RNaseH-like_sf"/>
</dbReference>
<dbReference type="PROSITE" id="PS50076">
    <property type="entry name" value="DNAJ_2"/>
    <property type="match status" value="1"/>
</dbReference>
<protein>
    <recommendedName>
        <fullName evidence="1">J domain-containing protein</fullName>
    </recommendedName>
</protein>
<dbReference type="SUPFAM" id="SSF53098">
    <property type="entry name" value="Ribonuclease H-like"/>
    <property type="match status" value="1"/>
</dbReference>
<evidence type="ECO:0000259" key="1">
    <source>
        <dbReference type="PROSITE" id="PS50076"/>
    </source>
</evidence>
<dbReference type="Pfam" id="PF13456">
    <property type="entry name" value="RVT_3"/>
    <property type="match status" value="1"/>
</dbReference>
<comment type="caution">
    <text evidence="2">The sequence shown here is derived from an EMBL/GenBank/DDBJ whole genome shotgun (WGS) entry which is preliminary data.</text>
</comment>